<keyword evidence="2" id="KW-1185">Reference proteome</keyword>
<accession>A0AAE0ZYB8</accession>
<name>A0AAE0ZYB8_9GAST</name>
<proteinExistence type="predicted"/>
<sequence length="200" mass="23285">MYSNSNPCQSLDNCRTRFDSGNKGTFSYATLTQKPATQAAWDTFYNKICSSLDARKACMVREFVSWTCSNMQKWFKTFRSKTVGVKMCELNNKSQYRRLWSEEPNCIANITLARQGFTHKSNCKSTNNYTNADKMPLEERCSAVNNTRNCANQFYMDKCGGITRYIFDLWWFQEIRFFHRACLSTLLPYKHVLPPEPAGR</sequence>
<reference evidence="1" key="1">
    <citation type="journal article" date="2023" name="G3 (Bethesda)">
        <title>A reference genome for the long-term kleptoplast-retaining sea slug Elysia crispata morphotype clarki.</title>
        <authorList>
            <person name="Eastman K.E."/>
            <person name="Pendleton A.L."/>
            <person name="Shaikh M.A."/>
            <person name="Suttiyut T."/>
            <person name="Ogas R."/>
            <person name="Tomko P."/>
            <person name="Gavelis G."/>
            <person name="Widhalm J.R."/>
            <person name="Wisecaver J.H."/>
        </authorList>
    </citation>
    <scope>NUCLEOTIDE SEQUENCE</scope>
    <source>
        <strain evidence="1">ECLA1</strain>
    </source>
</reference>
<organism evidence="1 2">
    <name type="scientific">Elysia crispata</name>
    <name type="common">lettuce slug</name>
    <dbReference type="NCBI Taxonomy" id="231223"/>
    <lineage>
        <taxon>Eukaryota</taxon>
        <taxon>Metazoa</taxon>
        <taxon>Spiralia</taxon>
        <taxon>Lophotrochozoa</taxon>
        <taxon>Mollusca</taxon>
        <taxon>Gastropoda</taxon>
        <taxon>Heterobranchia</taxon>
        <taxon>Euthyneura</taxon>
        <taxon>Panpulmonata</taxon>
        <taxon>Sacoglossa</taxon>
        <taxon>Placobranchoidea</taxon>
        <taxon>Plakobranchidae</taxon>
        <taxon>Elysia</taxon>
    </lineage>
</organism>
<comment type="caution">
    <text evidence="1">The sequence shown here is derived from an EMBL/GenBank/DDBJ whole genome shotgun (WGS) entry which is preliminary data.</text>
</comment>
<protein>
    <submittedName>
        <fullName evidence="1">Uncharacterized protein</fullName>
    </submittedName>
</protein>
<dbReference type="EMBL" id="JAWDGP010003107">
    <property type="protein sequence ID" value="KAK3777231.1"/>
    <property type="molecule type" value="Genomic_DNA"/>
</dbReference>
<evidence type="ECO:0000313" key="1">
    <source>
        <dbReference type="EMBL" id="KAK3777231.1"/>
    </source>
</evidence>
<evidence type="ECO:0000313" key="2">
    <source>
        <dbReference type="Proteomes" id="UP001283361"/>
    </source>
</evidence>
<gene>
    <name evidence="1" type="ORF">RRG08_047851</name>
</gene>
<dbReference type="Proteomes" id="UP001283361">
    <property type="component" value="Unassembled WGS sequence"/>
</dbReference>
<dbReference type="AlphaFoldDB" id="A0AAE0ZYB8"/>